<gene>
    <name evidence="2" type="ORF">CPA57_07300</name>
</gene>
<name>A0ABR5ZP85_9PROT</name>
<feature type="region of interest" description="Disordered" evidence="1">
    <location>
        <begin position="38"/>
        <end position="58"/>
    </location>
</feature>
<accession>A0ABR5ZP85</accession>
<dbReference type="EMBL" id="NWUS01000003">
    <property type="protein sequence ID" value="MBA5726074.1"/>
    <property type="molecule type" value="Genomic_DNA"/>
</dbReference>
<sequence>MTSSSPLPPRGVFAPLSRRGFMGGAASLSSVPLLSHAARADEKSTGQQPSTPDDNPAHYKPIFFNPEEYLFLCHACERILPQDENGPGAQALGVPRFIDRQMTTPYGHGDLWYMKAPFVNGPPELGYQLPYSPQDLYRGAITPINTYCLMTYHAIFAALSPEWQDDVLHTLEDNKLSFNEIPGATFFEQLRTNTLEGAFSDPAYGGNYAMGGWKMMGFPGARADFMDWINQEGAPYPLGPVGMPPKPDPYSPSFQNDEEG</sequence>
<dbReference type="Proteomes" id="UP001516390">
    <property type="component" value="Unassembled WGS sequence"/>
</dbReference>
<protein>
    <submittedName>
        <fullName evidence="2">Gluconate 2-dehydrogenase</fullName>
    </submittedName>
</protein>
<keyword evidence="3" id="KW-1185">Reference proteome</keyword>
<comment type="caution">
    <text evidence="2">The sequence shown here is derived from an EMBL/GenBank/DDBJ whole genome shotgun (WGS) entry which is preliminary data.</text>
</comment>
<evidence type="ECO:0000313" key="2">
    <source>
        <dbReference type="EMBL" id="MBA5726074.1"/>
    </source>
</evidence>
<reference evidence="2 3" key="1">
    <citation type="submission" date="2017-09" db="EMBL/GenBank/DDBJ databases">
        <authorList>
            <person name="Jakob F."/>
        </authorList>
    </citation>
    <scope>NUCLEOTIDE SEQUENCE [LARGE SCALE GENOMIC DNA]</scope>
    <source>
        <strain evidence="2 3">TMW 2.1880</strain>
    </source>
</reference>
<dbReference type="PROSITE" id="PS51318">
    <property type="entry name" value="TAT"/>
    <property type="match status" value="1"/>
</dbReference>
<proteinExistence type="predicted"/>
<dbReference type="InterPro" id="IPR006311">
    <property type="entry name" value="TAT_signal"/>
</dbReference>
<evidence type="ECO:0000256" key="1">
    <source>
        <dbReference type="SAM" id="MobiDB-lite"/>
    </source>
</evidence>
<organism evidence="2 3">
    <name type="scientific">Bombella favorum</name>
    <dbReference type="NCBI Taxonomy" id="2039164"/>
    <lineage>
        <taxon>Bacteria</taxon>
        <taxon>Pseudomonadati</taxon>
        <taxon>Pseudomonadota</taxon>
        <taxon>Alphaproteobacteria</taxon>
        <taxon>Acetobacterales</taxon>
        <taxon>Acetobacteraceae</taxon>
        <taxon>Bombella</taxon>
    </lineage>
</organism>
<dbReference type="Pfam" id="PF13618">
    <property type="entry name" value="Gluconate_2-dh3"/>
    <property type="match status" value="1"/>
</dbReference>
<evidence type="ECO:0000313" key="3">
    <source>
        <dbReference type="Proteomes" id="UP001516390"/>
    </source>
</evidence>
<dbReference type="RefSeq" id="WP_182082164.1">
    <property type="nucleotide sequence ID" value="NZ_NWUS01000003.1"/>
</dbReference>
<feature type="region of interest" description="Disordered" evidence="1">
    <location>
        <begin position="237"/>
        <end position="260"/>
    </location>
</feature>
<dbReference type="InterPro" id="IPR027056">
    <property type="entry name" value="Gluconate_2DH_su3"/>
</dbReference>